<proteinExistence type="predicted"/>
<reference evidence="2 3" key="1">
    <citation type="journal article" date="2012" name="J. Bacteriol.">
        <title>Genome sequence of Thalassospira xiamenensis type strain M-5.</title>
        <authorList>
            <person name="Lai Q."/>
            <person name="Shao Z."/>
        </authorList>
    </citation>
    <scope>NUCLEOTIDE SEQUENCE [LARGE SCALE GENOMIC DNA]</scope>
    <source>
        <strain evidence="2 3">M-5</strain>
    </source>
</reference>
<organism evidence="2 3">
    <name type="scientific">Thalassospira xiamenensis M-5 = DSM 17429</name>
    <dbReference type="NCBI Taxonomy" id="1123366"/>
    <lineage>
        <taxon>Bacteria</taxon>
        <taxon>Pseudomonadati</taxon>
        <taxon>Pseudomonadota</taxon>
        <taxon>Alphaproteobacteria</taxon>
        <taxon>Rhodospirillales</taxon>
        <taxon>Thalassospiraceae</taxon>
        <taxon>Thalassospira</taxon>
    </lineage>
</organism>
<accession>A0AB72UJF7</accession>
<geneLocation type="plasmid" evidence="3"/>
<dbReference type="EMBL" id="CP004389">
    <property type="protein sequence ID" value="AJD54452.1"/>
    <property type="molecule type" value="Genomic_DNA"/>
</dbReference>
<name>A0AB72UJF7_9PROT</name>
<evidence type="ECO:0000256" key="1">
    <source>
        <dbReference type="SAM" id="MobiDB-lite"/>
    </source>
</evidence>
<dbReference type="KEGG" id="txi:TH3_21898"/>
<sequence>MSPKSPATIENSPGLSLDASPSPHQESLERNEAEAPIHLGQWVLVNGVKRNWVKETQTYDEEPHQWFGCVVHIGSNFVKVEAPKFEWGWNSTRIHFDDVWSKLVLISDAEAKAYIAEKVDHFTQKSMKLIEELNSLSSRLGLNPRGMLSVATREAAGTDLALSTMSAQSDLQSYKNALIESKDTTIPTLFKEIKKVNLELAGWLGASSLSMQSQIGEMKSFVTQIEDRVFNIGLYAGFAEDAVKCCDGEPATINDKLHVMQRRCYMDEECLANYQAGGMTFEEIHEFDAWISEPENRDRILPFPRTVVAMRVRRHDAEREWDGSIGDLFNNLSLKMADKFTYLYIRNGDQVWRVSTEIDFGHMIFPDRDAVNPLEPMMVKMFGDRVDKFMPVREFEHRVEQHAIYEAWIRDNPYDEWKLSNPGGTKHQWNLQNPYRDMAFNAKEWTPVDHTNIYYDEAVAARSREITHYNRIATVIQGLFDRSEALHPHLPVHSWKPESFANAIELVYDANHVLTFGDEPDFKSYIAKCNAEIGVGSVVIGQEQFWLKKEAEKEMRRRNLDFRLSEGERYREFRFFRPYDNPGPDKIARVEEWKPRSKKAQFSWNRNSRTDYRKLIPCSISVPATELFNISAYRPGDFKQFFQDPRSREKYIKWAPFLMAAEDWWMENGPHKAPE</sequence>
<protein>
    <submittedName>
        <fullName evidence="2">Uncharacterized protein</fullName>
    </submittedName>
</protein>
<evidence type="ECO:0000313" key="2">
    <source>
        <dbReference type="EMBL" id="AJD54452.1"/>
    </source>
</evidence>
<dbReference type="RefSeq" id="WP_007091052.1">
    <property type="nucleotide sequence ID" value="NZ_CP004389.1"/>
</dbReference>
<dbReference type="Proteomes" id="UP000007127">
    <property type="component" value="Plasmid"/>
</dbReference>
<feature type="region of interest" description="Disordered" evidence="1">
    <location>
        <begin position="1"/>
        <end position="31"/>
    </location>
</feature>
<evidence type="ECO:0000313" key="3">
    <source>
        <dbReference type="Proteomes" id="UP000007127"/>
    </source>
</evidence>
<keyword evidence="2" id="KW-0614">Plasmid</keyword>
<gene>
    <name evidence="2" type="ORF">TH3_21898</name>
</gene>
<dbReference type="AlphaFoldDB" id="A0AB72UJF7"/>
<dbReference type="GeneID" id="31930016"/>